<dbReference type="EMBL" id="CP041185">
    <property type="protein sequence ID" value="QDG72357.1"/>
    <property type="molecule type" value="Genomic_DNA"/>
</dbReference>
<dbReference type="AlphaFoldDB" id="A0A4Y6RIT8"/>
<dbReference type="InterPro" id="IPR028087">
    <property type="entry name" value="Tad_N"/>
</dbReference>
<proteinExistence type="predicted"/>
<evidence type="ECO:0000259" key="2">
    <source>
        <dbReference type="Pfam" id="PF13400"/>
    </source>
</evidence>
<keyword evidence="4" id="KW-1185">Reference proteome</keyword>
<name>A0A4Y6RIT8_9BURK</name>
<dbReference type="Pfam" id="PF13400">
    <property type="entry name" value="Tad"/>
    <property type="match status" value="1"/>
</dbReference>
<evidence type="ECO:0000256" key="1">
    <source>
        <dbReference type="SAM" id="Phobius"/>
    </source>
</evidence>
<dbReference type="Proteomes" id="UP000316665">
    <property type="component" value="Chromosome"/>
</dbReference>
<gene>
    <name evidence="3" type="ORF">FJQ89_19520</name>
</gene>
<keyword evidence="1" id="KW-1133">Transmembrane helix</keyword>
<dbReference type="KEGG" id="jas:FJQ89_19520"/>
<reference evidence="3 4" key="1">
    <citation type="submission" date="2019-06" db="EMBL/GenBank/DDBJ databases">
        <title>Complete genome sequence of Janthinobacterium sp. SNU WT3 isolated from diseased rainbow trout.</title>
        <authorList>
            <person name="Oh W.T."/>
            <person name="Park S.C."/>
        </authorList>
    </citation>
    <scope>NUCLEOTIDE SEQUENCE [LARGE SCALE GENOMIC DNA]</scope>
    <source>
        <strain evidence="3 4">SNU WT3</strain>
    </source>
</reference>
<keyword evidence="1" id="KW-0472">Membrane</keyword>
<evidence type="ECO:0000313" key="4">
    <source>
        <dbReference type="Proteomes" id="UP000316665"/>
    </source>
</evidence>
<organism evidence="3 4">
    <name type="scientific">Janthinobacterium tructae</name>
    <dbReference type="NCBI Taxonomy" id="2590869"/>
    <lineage>
        <taxon>Bacteria</taxon>
        <taxon>Pseudomonadati</taxon>
        <taxon>Pseudomonadota</taxon>
        <taxon>Betaproteobacteria</taxon>
        <taxon>Burkholderiales</taxon>
        <taxon>Oxalobacteraceae</taxon>
        <taxon>Janthinobacterium</taxon>
    </lineage>
</organism>
<evidence type="ECO:0000313" key="3">
    <source>
        <dbReference type="EMBL" id="QDG72357.1"/>
    </source>
</evidence>
<keyword evidence="1" id="KW-0812">Transmembrane</keyword>
<feature type="transmembrane region" description="Helical" evidence="1">
    <location>
        <begin position="71"/>
        <end position="91"/>
    </location>
</feature>
<protein>
    <submittedName>
        <fullName evidence="3">Pilus assembly protein TadE</fullName>
    </submittedName>
</protein>
<feature type="domain" description="Putative Flp pilus-assembly TadG-like N-terminal" evidence="2">
    <location>
        <begin position="70"/>
        <end position="115"/>
    </location>
</feature>
<dbReference type="OrthoDB" id="8595764at2"/>
<accession>A0A4Y6RIT8</accession>
<sequence length="540" mass="55964">MPCAWPWRSRCAIRPVPAIARRPMASMAPARTPSCSATAPRLPNRTARRRSRCNSCWEAAMANRRQRQRGAMLIAFSILLIVVLGFIGLAVDVGMVIGRKTELQNLADNAALAAAPELVGTAAGLANAVEKAKLSAAGHSAYRRRTQGAILSDESIRFASAFDAPASAWQVAAAVADPATALFVRVDTRDNRPSLGRVATAFLGAWSPALRTLDTGARAVAGRASLRLTPLAICALSSAPAGLRTNAGPPERKEALEYGFRRGVAYDLFHLNPHGAVPEHFVLNPLGPLGALGPSAQVSNAAVAPFICSGSVLHTAIGGAAIHAHRPFPTSLWPAFNARFNQYAGSGCHPLTAPPDVNIRVFPNAAANWWMNMPSASSAASSGGNPLLSVADLPPAAAGVPASISAASYGPLWSFAKAVQYASPKPPGDFVAFPNSAWSSLYPGLPGAPASNSFYPASGTPYLALAFQTAPVGNTGVAQRRVLNIALLACPLPAGSDVLANVLAVGRFFMTAPASSAMLSAEFAGVVPEQALAGPAELLQ</sequence>